<feature type="domain" description="Insertion element IS150 protein InsJ-like helix-turn-helix" evidence="2">
    <location>
        <begin position="86"/>
        <end position="123"/>
    </location>
</feature>
<dbReference type="PANTHER" id="PTHR33795:SF1">
    <property type="entry name" value="INSERTION ELEMENT IS150 PROTEIN INSJ"/>
    <property type="match status" value="1"/>
</dbReference>
<dbReference type="SUPFAM" id="SSF48295">
    <property type="entry name" value="TrpR-like"/>
    <property type="match status" value="2"/>
</dbReference>
<name>A0ABS2DMD1_9BACI</name>
<evidence type="ECO:0000259" key="2">
    <source>
        <dbReference type="Pfam" id="PF13518"/>
    </source>
</evidence>
<comment type="caution">
    <text evidence="3">The sequence shown here is derived from an EMBL/GenBank/DDBJ whole genome shotgun (WGS) entry which is preliminary data.</text>
</comment>
<dbReference type="InterPro" id="IPR036388">
    <property type="entry name" value="WH-like_DNA-bd_sf"/>
</dbReference>
<gene>
    <name evidence="3" type="ORF">JR050_18520</name>
    <name evidence="4" type="ORF">JR050_19240</name>
</gene>
<dbReference type="InterPro" id="IPR055247">
    <property type="entry name" value="InsJ-like_HTH"/>
</dbReference>
<dbReference type="PANTHER" id="PTHR33795">
    <property type="entry name" value="INSERTION ELEMENT IS150 PROTEIN INSJ"/>
    <property type="match status" value="1"/>
</dbReference>
<dbReference type="EMBL" id="JAFELM010000045">
    <property type="protein sequence ID" value="MBM6619800.1"/>
    <property type="molecule type" value="Genomic_DNA"/>
</dbReference>
<dbReference type="RefSeq" id="WP_204205151.1">
    <property type="nucleotide sequence ID" value="NZ_JAFELM010000044.1"/>
</dbReference>
<dbReference type="InterPro" id="IPR052057">
    <property type="entry name" value="IS150/IS1296_orfA-like"/>
</dbReference>
<dbReference type="Pfam" id="PF13518">
    <property type="entry name" value="HTH_28"/>
    <property type="match status" value="1"/>
</dbReference>
<organism evidence="3 5">
    <name type="scientific">Bacillus suaedaesalsae</name>
    <dbReference type="NCBI Taxonomy" id="2810349"/>
    <lineage>
        <taxon>Bacteria</taxon>
        <taxon>Bacillati</taxon>
        <taxon>Bacillota</taxon>
        <taxon>Bacilli</taxon>
        <taxon>Bacillales</taxon>
        <taxon>Bacillaceae</taxon>
        <taxon>Bacillus</taxon>
    </lineage>
</organism>
<reference evidence="3 5" key="1">
    <citation type="submission" date="2021-02" db="EMBL/GenBank/DDBJ databases">
        <title>Bacillus sp. RD4P76, an endophyte from a halophyte.</title>
        <authorList>
            <person name="Sun J.-Q."/>
        </authorList>
    </citation>
    <scope>NUCLEOTIDE SEQUENCE [LARGE SCALE GENOMIC DNA]</scope>
    <source>
        <strain evidence="3 5">RD4P76</strain>
    </source>
</reference>
<keyword evidence="5" id="KW-1185">Reference proteome</keyword>
<sequence length="129" mass="15146">FDTFGSEGLKESSTWKRYSKEIKLLAVSDYLSGKYSLLEVVKKYEISSHSVLHEWIKKYNTHRDLKDTSKGRTSSMTKGRKTTWEERIQIVLDCLGSGKDYQEAANTYNVSYQQVYQWVKKYEVAEMKH</sequence>
<evidence type="ECO:0000256" key="1">
    <source>
        <dbReference type="ARBA" id="ARBA00038232"/>
    </source>
</evidence>
<dbReference type="Gene3D" id="1.10.10.10">
    <property type="entry name" value="Winged helix-like DNA-binding domain superfamily/Winged helix DNA-binding domain"/>
    <property type="match status" value="2"/>
</dbReference>
<proteinExistence type="inferred from homology"/>
<evidence type="ECO:0000313" key="3">
    <source>
        <dbReference type="EMBL" id="MBM6619660.1"/>
    </source>
</evidence>
<feature type="non-terminal residue" evidence="3">
    <location>
        <position position="1"/>
    </location>
</feature>
<dbReference type="InterPro" id="IPR010921">
    <property type="entry name" value="Trp_repressor/repl_initiator"/>
</dbReference>
<evidence type="ECO:0000313" key="5">
    <source>
        <dbReference type="Proteomes" id="UP001518925"/>
    </source>
</evidence>
<protein>
    <submittedName>
        <fullName evidence="3">Transposase</fullName>
    </submittedName>
</protein>
<comment type="similarity">
    <text evidence="1">Belongs to the IS150/IS1296 orfA family.</text>
</comment>
<dbReference type="EMBL" id="JAFELM010000044">
    <property type="protein sequence ID" value="MBM6619660.1"/>
    <property type="molecule type" value="Genomic_DNA"/>
</dbReference>
<dbReference type="Proteomes" id="UP001518925">
    <property type="component" value="Unassembled WGS sequence"/>
</dbReference>
<evidence type="ECO:0000313" key="4">
    <source>
        <dbReference type="EMBL" id="MBM6619800.1"/>
    </source>
</evidence>
<accession>A0ABS2DMD1</accession>